<dbReference type="KEGG" id="rsx:RhiXN_05101"/>
<dbReference type="GeneID" id="67027380"/>
<reference evidence="1" key="1">
    <citation type="submission" date="2020-05" db="EMBL/GenBank/DDBJ databases">
        <title>Evolutionary and genomic comparisons of hybrid uninucleate and nonhybrid Rhizoctonia fungi.</title>
        <authorList>
            <person name="Li C."/>
            <person name="Chen X."/>
        </authorList>
    </citation>
    <scope>NUCLEOTIDE SEQUENCE</scope>
    <source>
        <strain evidence="1">AG-1 IA</strain>
    </source>
</reference>
<proteinExistence type="predicted"/>
<name>A0A8H8STH8_9AGAM</name>
<dbReference type="EMBL" id="CP059659">
    <property type="protein sequence ID" value="QRW17099.1"/>
    <property type="molecule type" value="Genomic_DNA"/>
</dbReference>
<sequence length="91" mass="10001">MSSSGLAVRIGIEILGTRTGTRPELKMYAYRCAHTDVRMSMAEGMFKNSVGLGLLIEGKRMDIARRRRRNAEEAHSDLLALDMSALCAGVD</sequence>
<dbReference type="AlphaFoldDB" id="A0A8H8STH8"/>
<protein>
    <submittedName>
        <fullName evidence="1">Uncharacterized protein</fullName>
    </submittedName>
</protein>
<accession>A0A8H8STH8</accession>
<dbReference type="Proteomes" id="UP000650533">
    <property type="component" value="Chromosome 2"/>
</dbReference>
<dbReference type="RefSeq" id="XP_043177336.1">
    <property type="nucleotide sequence ID" value="XM_043324917.1"/>
</dbReference>
<gene>
    <name evidence="1" type="ORF">RhiXN_05101</name>
</gene>
<organism evidence="1 2">
    <name type="scientific">Rhizoctonia solani</name>
    <dbReference type="NCBI Taxonomy" id="456999"/>
    <lineage>
        <taxon>Eukaryota</taxon>
        <taxon>Fungi</taxon>
        <taxon>Dikarya</taxon>
        <taxon>Basidiomycota</taxon>
        <taxon>Agaricomycotina</taxon>
        <taxon>Agaricomycetes</taxon>
        <taxon>Cantharellales</taxon>
        <taxon>Ceratobasidiaceae</taxon>
        <taxon>Rhizoctonia</taxon>
    </lineage>
</organism>
<evidence type="ECO:0000313" key="2">
    <source>
        <dbReference type="Proteomes" id="UP000650533"/>
    </source>
</evidence>
<evidence type="ECO:0000313" key="1">
    <source>
        <dbReference type="EMBL" id="QRW17099.1"/>
    </source>
</evidence>